<dbReference type="EMBL" id="MUHG01000023">
    <property type="protein sequence ID" value="OXB18383.1"/>
    <property type="molecule type" value="Genomic_DNA"/>
</dbReference>
<keyword evidence="1" id="KW-0812">Transmembrane</keyword>
<protein>
    <recommendedName>
        <fullName evidence="6">Membrane domain of glycerophosphoryl diester phosphodiesterase</fullName>
    </recommendedName>
</protein>
<gene>
    <name evidence="3" type="ORF">B0A71_15815</name>
    <name evidence="2" type="ORF">BHE19_07790</name>
</gene>
<keyword evidence="5" id="KW-1185">Reference proteome</keyword>
<dbReference type="EMBL" id="MIKE01000022">
    <property type="protein sequence ID" value="OHT45724.1"/>
    <property type="molecule type" value="Genomic_DNA"/>
</dbReference>
<proteinExistence type="predicted"/>
<feature type="transmembrane region" description="Helical" evidence="1">
    <location>
        <begin position="263"/>
        <end position="282"/>
    </location>
</feature>
<dbReference type="Proteomes" id="UP000198319">
    <property type="component" value="Unassembled WGS sequence"/>
</dbReference>
<organism evidence="2 4">
    <name type="scientific">Flavobacterium tructae</name>
    <dbReference type="NCBI Taxonomy" id="1114873"/>
    <lineage>
        <taxon>Bacteria</taxon>
        <taxon>Pseudomonadati</taxon>
        <taxon>Bacteroidota</taxon>
        <taxon>Flavobacteriia</taxon>
        <taxon>Flavobacteriales</taxon>
        <taxon>Flavobacteriaceae</taxon>
        <taxon>Flavobacterium</taxon>
    </lineage>
</organism>
<comment type="caution">
    <text evidence="2">The sequence shown here is derived from an EMBL/GenBank/DDBJ whole genome shotgun (WGS) entry which is preliminary data.</text>
</comment>
<evidence type="ECO:0000313" key="5">
    <source>
        <dbReference type="Proteomes" id="UP000198319"/>
    </source>
</evidence>
<feature type="transmembrane region" description="Helical" evidence="1">
    <location>
        <begin position="31"/>
        <end position="51"/>
    </location>
</feature>
<dbReference type="STRING" id="1278819.BHE19_07790"/>
<dbReference type="AlphaFoldDB" id="A0A1S1J836"/>
<feature type="transmembrane region" description="Helical" evidence="1">
    <location>
        <begin position="233"/>
        <end position="251"/>
    </location>
</feature>
<dbReference type="Proteomes" id="UP000180252">
    <property type="component" value="Unassembled WGS sequence"/>
</dbReference>
<evidence type="ECO:0000313" key="2">
    <source>
        <dbReference type="EMBL" id="OHT45724.1"/>
    </source>
</evidence>
<keyword evidence="1" id="KW-1133">Transmembrane helix</keyword>
<evidence type="ECO:0000313" key="4">
    <source>
        <dbReference type="Proteomes" id="UP000180252"/>
    </source>
</evidence>
<name>A0A1S1J836_9FLAO</name>
<dbReference type="OrthoDB" id="1149172at2"/>
<keyword evidence="1" id="KW-0472">Membrane</keyword>
<evidence type="ECO:0000313" key="3">
    <source>
        <dbReference type="EMBL" id="OXB18383.1"/>
    </source>
</evidence>
<reference evidence="4" key="1">
    <citation type="submission" date="2016-09" db="EMBL/GenBank/DDBJ databases">
        <authorList>
            <person name="Chen S."/>
            <person name="Walker E."/>
        </authorList>
    </citation>
    <scope>NUCLEOTIDE SEQUENCE [LARGE SCALE GENOMIC DNA]</scope>
    <source>
        <strain evidence="4">MSU</strain>
    </source>
</reference>
<sequence length="316" mass="36210">MFELYKKRQLGDYIIDTFSFFKTFGKHFFKIFFIINGAFLLIVGALVFFFLKSNFQAVFNDSLNQPGSDNLAGYFNDNFGLLVGFVALFFIAVIALSLFNSTYPILYLKLVAKKNTTDFKTEDIIRIFRQNIWKIIKFCIGLTFLVVPVLLIVIIILFFLCFLIVGIPLLLIAIPALFTWVNFSFYAYLTEDKSFFQSLNHAYLLLKEDFWTSIGATFLVLIMIQMIQGSITMVFYFAGIFIFLLTAIGSSNYNAEAIGDSPLFLLFLTLIFILIFTLSNIFNNMIMVNQGIMYYSLGAKEKISNRDIDLIGTDNE</sequence>
<reference evidence="3 5" key="3">
    <citation type="submission" date="2016-11" db="EMBL/GenBank/DDBJ databases">
        <title>Whole genomes of Flavobacteriaceae.</title>
        <authorList>
            <person name="Stine C."/>
            <person name="Li C."/>
            <person name="Tadesse D."/>
        </authorList>
    </citation>
    <scope>NUCLEOTIDE SEQUENCE [LARGE SCALE GENOMIC DNA]</scope>
    <source>
        <strain evidence="3 5">ATCC BAA-2541</strain>
    </source>
</reference>
<accession>A0A1S1J836</accession>
<reference evidence="2" key="2">
    <citation type="submission" date="2016-09" db="EMBL/GenBank/DDBJ databases">
        <authorList>
            <person name="Capua I."/>
            <person name="De Benedictis P."/>
            <person name="Joannis T."/>
            <person name="Lombin L.H."/>
            <person name="Cattoli G."/>
        </authorList>
    </citation>
    <scope>NUCLEOTIDE SEQUENCE [LARGE SCALE GENOMIC DNA]</scope>
    <source>
        <strain evidence="2">MSU</strain>
    </source>
</reference>
<evidence type="ECO:0008006" key="6">
    <source>
        <dbReference type="Google" id="ProtNLM"/>
    </source>
</evidence>
<feature type="transmembrane region" description="Helical" evidence="1">
    <location>
        <begin position="79"/>
        <end position="99"/>
    </location>
</feature>
<evidence type="ECO:0000256" key="1">
    <source>
        <dbReference type="SAM" id="Phobius"/>
    </source>
</evidence>
<feature type="transmembrane region" description="Helical" evidence="1">
    <location>
        <begin position="135"/>
        <end position="165"/>
    </location>
</feature>
<feature type="transmembrane region" description="Helical" evidence="1">
    <location>
        <begin position="171"/>
        <end position="189"/>
    </location>
</feature>
<dbReference type="RefSeq" id="WP_070906995.1">
    <property type="nucleotide sequence ID" value="NZ_MIKE01000022.1"/>
</dbReference>